<reference evidence="3 4" key="1">
    <citation type="submission" date="2019-02" db="EMBL/GenBank/DDBJ databases">
        <title>Genome sequencing of the rare red list fungi Antrodiella citrinella (Flaviporus citrinellus).</title>
        <authorList>
            <person name="Buettner E."/>
            <person name="Kellner H."/>
        </authorList>
    </citation>
    <scope>NUCLEOTIDE SEQUENCE [LARGE SCALE GENOMIC DNA]</scope>
    <source>
        <strain evidence="3 4">DSM 108506</strain>
    </source>
</reference>
<evidence type="ECO:0000256" key="2">
    <source>
        <dbReference type="SAM" id="SignalP"/>
    </source>
</evidence>
<feature type="region of interest" description="Disordered" evidence="1">
    <location>
        <begin position="452"/>
        <end position="475"/>
    </location>
</feature>
<dbReference type="EMBL" id="SGPM01000922">
    <property type="protein sequence ID" value="THH14566.1"/>
    <property type="molecule type" value="Genomic_DNA"/>
</dbReference>
<keyword evidence="4" id="KW-1185">Reference proteome</keyword>
<evidence type="ECO:0008006" key="5">
    <source>
        <dbReference type="Google" id="ProtNLM"/>
    </source>
</evidence>
<evidence type="ECO:0000313" key="4">
    <source>
        <dbReference type="Proteomes" id="UP000308730"/>
    </source>
</evidence>
<organism evidence="3 4">
    <name type="scientific">Antrodiella citrinella</name>
    <dbReference type="NCBI Taxonomy" id="2447956"/>
    <lineage>
        <taxon>Eukaryota</taxon>
        <taxon>Fungi</taxon>
        <taxon>Dikarya</taxon>
        <taxon>Basidiomycota</taxon>
        <taxon>Agaricomycotina</taxon>
        <taxon>Agaricomycetes</taxon>
        <taxon>Polyporales</taxon>
        <taxon>Steccherinaceae</taxon>
        <taxon>Antrodiella</taxon>
    </lineage>
</organism>
<accession>A0A4S4LQE9</accession>
<name>A0A4S4LQE9_9APHY</name>
<feature type="signal peptide" evidence="2">
    <location>
        <begin position="1"/>
        <end position="20"/>
    </location>
</feature>
<feature type="region of interest" description="Disordered" evidence="1">
    <location>
        <begin position="131"/>
        <end position="185"/>
    </location>
</feature>
<feature type="compositionally biased region" description="Acidic residues" evidence="1">
    <location>
        <begin position="459"/>
        <end position="475"/>
    </location>
</feature>
<sequence>MSSAQLVAVFAAALTDVVQWLDYKTFGRASWYDRAILLLREASDVAPSLDDLKLAEARNIVRAALKERALTAHPPNAFFEELAMPVTPVGTEIFASELDELDTVAGKDYAAQATIIEEKWAEADTLWRTKAAPKPVSKATTRPKPTPKAAAPVVLPAPKVPAKRKDAPLSSDGEDFPSVPVRSGTQRVAPSSLFALTSGRIFVGKIPGPKPSSRKPSGRPERAVRRPRTLWSVESEDEHHAQDEDYSSDSKPTKKNSGRAAKRSKTAKSDKEAFPDEDPEAELSDWFVYRELRKCVKCAGSRAKGGVVCRMYQGETRCRRCRRTAQGCYWEISPGAVPVSYGGTHKQARDATSAPARAESHLLPVVASTLFVPHSEAARPAFRVDDVSYVEEFPSCLAGIRRRAALARVHPESYPASRAIADVVEQSLASAQIQLSTGLLLARSLLRDGAPGFRGSEADPAELEDPLDEDVPDDFTAEVNHPTLFRLEPTPLAVSNDRVPGSPAAVPSRLAEVGEPSAPASPRRTPDILPTTISSKIAEEVIVHDSEGSDGDPEENEEGDERDDAGSVEEVDLDA</sequence>
<feature type="region of interest" description="Disordered" evidence="1">
    <location>
        <begin position="491"/>
        <end position="575"/>
    </location>
</feature>
<evidence type="ECO:0000313" key="3">
    <source>
        <dbReference type="EMBL" id="THH14566.1"/>
    </source>
</evidence>
<feature type="chain" id="PRO_5020832217" description="Zn(2)-C6 fungal-type domain-containing protein" evidence="2">
    <location>
        <begin position="21"/>
        <end position="575"/>
    </location>
</feature>
<feature type="compositionally biased region" description="Low complexity" evidence="1">
    <location>
        <begin position="138"/>
        <end position="157"/>
    </location>
</feature>
<feature type="region of interest" description="Disordered" evidence="1">
    <location>
        <begin position="204"/>
        <end position="277"/>
    </location>
</feature>
<dbReference type="Proteomes" id="UP000308730">
    <property type="component" value="Unassembled WGS sequence"/>
</dbReference>
<feature type="compositionally biased region" description="Basic residues" evidence="1">
    <location>
        <begin position="253"/>
        <end position="266"/>
    </location>
</feature>
<protein>
    <recommendedName>
        <fullName evidence="5">Zn(2)-C6 fungal-type domain-containing protein</fullName>
    </recommendedName>
</protein>
<dbReference type="AlphaFoldDB" id="A0A4S4LQE9"/>
<feature type="compositionally biased region" description="Basic and acidic residues" evidence="1">
    <location>
        <begin position="537"/>
        <end position="547"/>
    </location>
</feature>
<proteinExistence type="predicted"/>
<gene>
    <name evidence="3" type="ORF">EUX98_g9597</name>
</gene>
<evidence type="ECO:0000256" key="1">
    <source>
        <dbReference type="SAM" id="MobiDB-lite"/>
    </source>
</evidence>
<comment type="caution">
    <text evidence="3">The sequence shown here is derived from an EMBL/GenBank/DDBJ whole genome shotgun (WGS) entry which is preliminary data.</text>
</comment>
<feature type="compositionally biased region" description="Acidic residues" evidence="1">
    <location>
        <begin position="548"/>
        <end position="575"/>
    </location>
</feature>
<keyword evidence="2" id="KW-0732">Signal</keyword>